<dbReference type="AlphaFoldDB" id="A0A4Z1L4T2"/>
<evidence type="ECO:0000313" key="2">
    <source>
        <dbReference type="Proteomes" id="UP000297280"/>
    </source>
</evidence>
<reference evidence="1 2" key="1">
    <citation type="submission" date="2017-12" db="EMBL/GenBank/DDBJ databases">
        <title>Comparative genomics of Botrytis spp.</title>
        <authorList>
            <person name="Valero-Jimenez C.A."/>
            <person name="Tapia P."/>
            <person name="Veloso J."/>
            <person name="Silva-Moreno E."/>
            <person name="Staats M."/>
            <person name="Valdes J.H."/>
            <person name="Van Kan J.A.L."/>
        </authorList>
    </citation>
    <scope>NUCLEOTIDE SEQUENCE [LARGE SCALE GENOMIC DNA]</scope>
    <source>
        <strain evidence="1 2">MUCL3349</strain>
    </source>
</reference>
<protein>
    <submittedName>
        <fullName evidence="1">Uncharacterized protein</fullName>
    </submittedName>
</protein>
<evidence type="ECO:0000313" key="1">
    <source>
        <dbReference type="EMBL" id="TGO91834.1"/>
    </source>
</evidence>
<sequence>MWVWVEIQWKGRGAHRIVIIIQKGNRFANETSVLLYTNHGFERVRNEEVKPYKEEYLKSEEWKEVDEELVEVLTGMGRVCRRG</sequence>
<comment type="caution">
    <text evidence="1">The sequence shown here is derived from an EMBL/GenBank/DDBJ whole genome shotgun (WGS) entry which is preliminary data.</text>
</comment>
<dbReference type="OrthoDB" id="3556648at2759"/>
<dbReference type="Proteomes" id="UP000297280">
    <property type="component" value="Unassembled WGS sequence"/>
</dbReference>
<gene>
    <name evidence="1" type="ORF">BPOR_0017g00160</name>
</gene>
<dbReference type="EMBL" id="PQXO01000017">
    <property type="protein sequence ID" value="TGO91834.1"/>
    <property type="molecule type" value="Genomic_DNA"/>
</dbReference>
<keyword evidence="2" id="KW-1185">Reference proteome</keyword>
<proteinExistence type="predicted"/>
<accession>A0A4Z1L4T2</accession>
<name>A0A4Z1L4T2_9HELO</name>
<organism evidence="1 2">
    <name type="scientific">Botrytis porri</name>
    <dbReference type="NCBI Taxonomy" id="87229"/>
    <lineage>
        <taxon>Eukaryota</taxon>
        <taxon>Fungi</taxon>
        <taxon>Dikarya</taxon>
        <taxon>Ascomycota</taxon>
        <taxon>Pezizomycotina</taxon>
        <taxon>Leotiomycetes</taxon>
        <taxon>Helotiales</taxon>
        <taxon>Sclerotiniaceae</taxon>
        <taxon>Botrytis</taxon>
    </lineage>
</organism>